<dbReference type="PROSITE" id="PS50061">
    <property type="entry name" value="ETS_DOMAIN_3"/>
    <property type="match status" value="1"/>
</dbReference>
<dbReference type="AlphaFoldDB" id="A0A6P8Z6H2"/>
<name>A0A6P8Z6H2_THRPL</name>
<dbReference type="GeneID" id="117647932"/>
<reference evidence="7" key="1">
    <citation type="submission" date="2025-08" db="UniProtKB">
        <authorList>
            <consortium name="RefSeq"/>
        </authorList>
    </citation>
    <scope>IDENTIFICATION</scope>
    <source>
        <tissue evidence="7">Total insect</tissue>
    </source>
</reference>
<evidence type="ECO:0000256" key="3">
    <source>
        <dbReference type="RuleBase" id="RU004019"/>
    </source>
</evidence>
<feature type="region of interest" description="Disordered" evidence="4">
    <location>
        <begin position="197"/>
        <end position="248"/>
    </location>
</feature>
<evidence type="ECO:0000256" key="4">
    <source>
        <dbReference type="SAM" id="MobiDB-lite"/>
    </source>
</evidence>
<dbReference type="Pfam" id="PF00178">
    <property type="entry name" value="Ets"/>
    <property type="match status" value="1"/>
</dbReference>
<dbReference type="InParanoid" id="A0A6P8Z6H2"/>
<dbReference type="InterPro" id="IPR000418">
    <property type="entry name" value="Ets_dom"/>
</dbReference>
<keyword evidence="2 3" id="KW-0238">DNA-binding</keyword>
<protein>
    <submittedName>
        <fullName evidence="7">ETS-related transcription factor Elf-3-like isoform X1</fullName>
    </submittedName>
</protein>
<dbReference type="GO" id="GO:0000981">
    <property type="term" value="F:DNA-binding transcription factor activity, RNA polymerase II-specific"/>
    <property type="evidence" value="ECO:0007669"/>
    <property type="project" value="TreeGrafter"/>
</dbReference>
<dbReference type="PANTHER" id="PTHR11849:SF190">
    <property type="entry name" value="ETS-DOMAIN PROTEIN"/>
    <property type="match status" value="1"/>
</dbReference>
<dbReference type="Proteomes" id="UP000515158">
    <property type="component" value="Unplaced"/>
</dbReference>
<dbReference type="PROSITE" id="PS00345">
    <property type="entry name" value="ETS_DOMAIN_1"/>
    <property type="match status" value="1"/>
</dbReference>
<accession>A0A6P8Z6H2</accession>
<dbReference type="RefSeq" id="XP_034245810.1">
    <property type="nucleotide sequence ID" value="XM_034389919.1"/>
</dbReference>
<feature type="compositionally biased region" description="Polar residues" evidence="4">
    <location>
        <begin position="205"/>
        <end position="217"/>
    </location>
</feature>
<dbReference type="Gene3D" id="1.10.10.10">
    <property type="entry name" value="Winged helix-like DNA-binding domain superfamily/Winged helix DNA-binding domain"/>
    <property type="match status" value="1"/>
</dbReference>
<evidence type="ECO:0000259" key="5">
    <source>
        <dbReference type="PROSITE" id="PS50061"/>
    </source>
</evidence>
<keyword evidence="6" id="KW-1185">Reference proteome</keyword>
<feature type="domain" description="ETS" evidence="5">
    <location>
        <begin position="251"/>
        <end position="331"/>
    </location>
</feature>
<dbReference type="GO" id="GO:0030154">
    <property type="term" value="P:cell differentiation"/>
    <property type="evidence" value="ECO:0007669"/>
    <property type="project" value="TreeGrafter"/>
</dbReference>
<dbReference type="PANTHER" id="PTHR11849">
    <property type="entry name" value="ETS"/>
    <property type="match status" value="1"/>
</dbReference>
<dbReference type="GO" id="GO:0005634">
    <property type="term" value="C:nucleus"/>
    <property type="evidence" value="ECO:0007669"/>
    <property type="project" value="UniProtKB-SubCell"/>
</dbReference>
<organism evidence="7">
    <name type="scientific">Thrips palmi</name>
    <name type="common">Melon thrips</name>
    <dbReference type="NCBI Taxonomy" id="161013"/>
    <lineage>
        <taxon>Eukaryota</taxon>
        <taxon>Metazoa</taxon>
        <taxon>Ecdysozoa</taxon>
        <taxon>Arthropoda</taxon>
        <taxon>Hexapoda</taxon>
        <taxon>Insecta</taxon>
        <taxon>Pterygota</taxon>
        <taxon>Neoptera</taxon>
        <taxon>Paraneoptera</taxon>
        <taxon>Thysanoptera</taxon>
        <taxon>Terebrantia</taxon>
        <taxon>Thripoidea</taxon>
        <taxon>Thripidae</taxon>
        <taxon>Thrips</taxon>
    </lineage>
</organism>
<dbReference type="InterPro" id="IPR036388">
    <property type="entry name" value="WH-like_DNA-bd_sf"/>
</dbReference>
<dbReference type="PRINTS" id="PR00454">
    <property type="entry name" value="ETSDOMAIN"/>
</dbReference>
<evidence type="ECO:0000313" key="6">
    <source>
        <dbReference type="Proteomes" id="UP000515158"/>
    </source>
</evidence>
<comment type="similarity">
    <text evidence="1 3">Belongs to the ETS family.</text>
</comment>
<gene>
    <name evidence="7" type="primary">LOC117647932</name>
</gene>
<dbReference type="SMART" id="SM00413">
    <property type="entry name" value="ETS"/>
    <property type="match status" value="1"/>
</dbReference>
<dbReference type="SUPFAM" id="SSF46785">
    <property type="entry name" value="Winged helix' DNA-binding domain"/>
    <property type="match status" value="1"/>
</dbReference>
<dbReference type="KEGG" id="tpal:117647932"/>
<dbReference type="InterPro" id="IPR036390">
    <property type="entry name" value="WH_DNA-bd_sf"/>
</dbReference>
<sequence length="339" mass="37692">MRDMIVKNPTCRCSPLLDKVMMTQPGPANNNMGAPMMPYYPEGAASLGNPHNTNASRWIQQVLARHRICSFEMRQALESLGGFSTDDLRMLTRADLATRTNKRVAEVIFEALDSYDLSLSESSLDSLSSGPHSTHFEYACESVGLDDFLDKTAQQVFTEVTNAPQSTSWDSGNMTSASITNSTAATGRLLPLEAAAPAEARGTLRTRTISEDSTCSSEAPPRRRGGRQKRSTNPNSGRRPNGRARQAAPAGRLWQFLLRLLNDAQYSPAVIRWEDKENGVFCFVHGHRVAEMWGQHKGNQAMNYEKMTRTMRTYKNEAFEPHPKRLVYKFGRIAMAPGA</sequence>
<evidence type="ECO:0000256" key="1">
    <source>
        <dbReference type="ARBA" id="ARBA00005562"/>
    </source>
</evidence>
<proteinExistence type="inferred from homology"/>
<evidence type="ECO:0000313" key="7">
    <source>
        <dbReference type="RefSeq" id="XP_034245810.1"/>
    </source>
</evidence>
<dbReference type="GO" id="GO:0043565">
    <property type="term" value="F:sequence-specific DNA binding"/>
    <property type="evidence" value="ECO:0007669"/>
    <property type="project" value="InterPro"/>
</dbReference>
<keyword evidence="3" id="KW-0539">Nucleus</keyword>
<dbReference type="OrthoDB" id="5975550at2759"/>
<evidence type="ECO:0000256" key="2">
    <source>
        <dbReference type="ARBA" id="ARBA00023125"/>
    </source>
</evidence>
<dbReference type="InterPro" id="IPR046328">
    <property type="entry name" value="ETS_fam"/>
</dbReference>
<comment type="subcellular location">
    <subcellularLocation>
        <location evidence="3">Nucleus</location>
    </subcellularLocation>
</comment>